<comment type="caution">
    <text evidence="3">The sequence shown here is derived from an EMBL/GenBank/DDBJ whole genome shotgun (WGS) entry which is preliminary data.</text>
</comment>
<feature type="domain" description="23S rRNA (guanine(745)-N(1))-methyltransferase N-terminal" evidence="2">
    <location>
        <begin position="10"/>
        <end position="51"/>
    </location>
</feature>
<feature type="domain" description="Methyltransferase" evidence="1">
    <location>
        <begin position="91"/>
        <end position="207"/>
    </location>
</feature>
<dbReference type="InterPro" id="IPR016718">
    <property type="entry name" value="rRNA_m1G-MeTrfase_A_prd"/>
</dbReference>
<dbReference type="SUPFAM" id="SSF53335">
    <property type="entry name" value="S-adenosyl-L-methionine-dependent methyltransferases"/>
    <property type="match status" value="1"/>
</dbReference>
<evidence type="ECO:0000259" key="1">
    <source>
        <dbReference type="Pfam" id="PF13847"/>
    </source>
</evidence>
<dbReference type="PANTHER" id="PTHR42912:SF45">
    <property type="entry name" value="23S RRNA (GUANINE(745)-N(1))-METHYLTRANSFERASE"/>
    <property type="match status" value="1"/>
</dbReference>
<dbReference type="InterPro" id="IPR048647">
    <property type="entry name" value="RlmA_N"/>
</dbReference>
<dbReference type="InterPro" id="IPR029063">
    <property type="entry name" value="SAM-dependent_MTases_sf"/>
</dbReference>
<protein>
    <submittedName>
        <fullName evidence="3">23S rRNA (Guanine(745)-N(1))-methyltransferase</fullName>
    </submittedName>
</protein>
<dbReference type="PIRSF" id="PIRSF018249">
    <property type="entry name" value="MyrA_prd"/>
    <property type="match status" value="1"/>
</dbReference>
<dbReference type="EMBL" id="BAABDM010000006">
    <property type="protein sequence ID" value="GAA4101181.1"/>
    <property type="molecule type" value="Genomic_DNA"/>
</dbReference>
<dbReference type="Pfam" id="PF13847">
    <property type="entry name" value="Methyltransf_31"/>
    <property type="match status" value="1"/>
</dbReference>
<dbReference type="PANTHER" id="PTHR42912">
    <property type="entry name" value="METHYLTRANSFERASE"/>
    <property type="match status" value="1"/>
</dbReference>
<reference evidence="4" key="1">
    <citation type="journal article" date="2019" name="Int. J. Syst. Evol. Microbiol.">
        <title>The Global Catalogue of Microorganisms (GCM) 10K type strain sequencing project: providing services to taxonomists for standard genome sequencing and annotation.</title>
        <authorList>
            <consortium name="The Broad Institute Genomics Platform"/>
            <consortium name="The Broad Institute Genome Sequencing Center for Infectious Disease"/>
            <person name="Wu L."/>
            <person name="Ma J."/>
        </authorList>
    </citation>
    <scope>NUCLEOTIDE SEQUENCE [LARGE SCALE GENOMIC DNA]</scope>
    <source>
        <strain evidence="4">JCM 17304</strain>
    </source>
</reference>
<dbReference type="Pfam" id="PF21302">
    <property type="entry name" value="Zn_ribbon_RlmA"/>
    <property type="match status" value="1"/>
</dbReference>
<evidence type="ECO:0000313" key="3">
    <source>
        <dbReference type="EMBL" id="GAA4101181.1"/>
    </source>
</evidence>
<dbReference type="InterPro" id="IPR050508">
    <property type="entry name" value="Methyltransf_Superfamily"/>
</dbReference>
<gene>
    <name evidence="3" type="primary">rlmA</name>
    <name evidence="3" type="ORF">GCM10022414_28360</name>
</gene>
<dbReference type="Gene3D" id="3.40.50.150">
    <property type="entry name" value="Vaccinia Virus protein VP39"/>
    <property type="match status" value="1"/>
</dbReference>
<name>A0ABP7X0E3_9GAMM</name>
<proteinExistence type="predicted"/>
<dbReference type="Proteomes" id="UP001500392">
    <property type="component" value="Unassembled WGS sequence"/>
</dbReference>
<sequence>MPLRPLEHLLCPLDQYPLHRDGKTWRCSKNHCYDIAKQGYVNLLPVQNKKSLDPGDSQIMIAARRHFLDSGAYDPLASALANTVNELASEHDELAILDAGCGEGYYLNTVCNSLLNTNAELALTATGLDISKWAVRATRSRNSGINGLVASNRQIPLPDNSQDILLCTFGFPVFSEFQRVLKPGGHIVMVDPGAEHLIELRQQIYEEIRRSPPASLAAGINTEWHISSESSLSFSTPELSAELFEQLLIMTPHLYRASKAGRERAAKLDQLALTADVCIRVISHQV</sequence>
<dbReference type="RefSeq" id="WP_344937202.1">
    <property type="nucleotide sequence ID" value="NZ_BAABDM010000006.1"/>
</dbReference>
<dbReference type="CDD" id="cd02440">
    <property type="entry name" value="AdoMet_MTases"/>
    <property type="match status" value="1"/>
</dbReference>
<organism evidence="3 4">
    <name type="scientific">Zhongshania borealis</name>
    <dbReference type="NCBI Taxonomy" id="889488"/>
    <lineage>
        <taxon>Bacteria</taxon>
        <taxon>Pseudomonadati</taxon>
        <taxon>Pseudomonadota</taxon>
        <taxon>Gammaproteobacteria</taxon>
        <taxon>Cellvibrionales</taxon>
        <taxon>Spongiibacteraceae</taxon>
        <taxon>Zhongshania</taxon>
    </lineage>
</organism>
<dbReference type="InterPro" id="IPR025714">
    <property type="entry name" value="Methyltranfer_dom"/>
</dbReference>
<evidence type="ECO:0000313" key="4">
    <source>
        <dbReference type="Proteomes" id="UP001500392"/>
    </source>
</evidence>
<evidence type="ECO:0000259" key="2">
    <source>
        <dbReference type="Pfam" id="PF21302"/>
    </source>
</evidence>
<keyword evidence="4" id="KW-1185">Reference proteome</keyword>
<accession>A0ABP7X0E3</accession>